<keyword evidence="5" id="KW-0460">Magnesium</keyword>
<dbReference type="AlphaFoldDB" id="A0A1J6J8P5"/>
<organism evidence="7 8">
    <name type="scientific">Nicotiana attenuata</name>
    <name type="common">Coyote tobacco</name>
    <dbReference type="NCBI Taxonomy" id="49451"/>
    <lineage>
        <taxon>Eukaryota</taxon>
        <taxon>Viridiplantae</taxon>
        <taxon>Streptophyta</taxon>
        <taxon>Embryophyta</taxon>
        <taxon>Tracheophyta</taxon>
        <taxon>Spermatophyta</taxon>
        <taxon>Magnoliopsida</taxon>
        <taxon>eudicotyledons</taxon>
        <taxon>Gunneridae</taxon>
        <taxon>Pentapetalae</taxon>
        <taxon>asterids</taxon>
        <taxon>lamiids</taxon>
        <taxon>Solanales</taxon>
        <taxon>Solanaceae</taxon>
        <taxon>Nicotianoideae</taxon>
        <taxon>Nicotianeae</taxon>
        <taxon>Nicotiana</taxon>
    </lineage>
</organism>
<accession>A0A1J6J8P5</accession>
<dbReference type="PRINTS" id="PR00318">
    <property type="entry name" value="GPROTEINA"/>
</dbReference>
<feature type="binding site" evidence="4">
    <location>
        <position position="873"/>
    </location>
    <ligand>
        <name>GTP</name>
        <dbReference type="ChEBI" id="CHEBI:37565"/>
    </ligand>
</feature>
<dbReference type="Gene3D" id="1.10.400.10">
    <property type="entry name" value="GI Alpha 1, domain 2-like"/>
    <property type="match status" value="1"/>
</dbReference>
<evidence type="ECO:0000256" key="3">
    <source>
        <dbReference type="ARBA" id="ARBA00023224"/>
    </source>
</evidence>
<dbReference type="PANTHER" id="PTHR36486">
    <property type="entry name" value="OS01G0977800 PROTEIN"/>
    <property type="match status" value="1"/>
</dbReference>
<dbReference type="Gramene" id="OIT07187">
    <property type="protein sequence ID" value="OIT07187"/>
    <property type="gene ID" value="A4A49_08096"/>
</dbReference>
<dbReference type="SMR" id="A0A1J6J8P5"/>
<reference evidence="7" key="1">
    <citation type="submission" date="2016-11" db="EMBL/GenBank/DDBJ databases">
        <title>The genome of Nicotiana attenuata.</title>
        <authorList>
            <person name="Xu S."/>
            <person name="Brockmoeller T."/>
            <person name="Gaquerel E."/>
            <person name="Navarro A."/>
            <person name="Kuhl H."/>
            <person name="Gase K."/>
            <person name="Ling Z."/>
            <person name="Zhou W."/>
            <person name="Kreitzer C."/>
            <person name="Stanke M."/>
            <person name="Tang H."/>
            <person name="Lyons E."/>
            <person name="Pandey P."/>
            <person name="Pandey S.P."/>
            <person name="Timmermann B."/>
            <person name="Baldwin I.T."/>
        </authorList>
    </citation>
    <scope>NUCLEOTIDE SEQUENCE [LARGE SCALE GENOMIC DNA]</scope>
    <source>
        <strain evidence="7">UT</strain>
    </source>
</reference>
<dbReference type="Proteomes" id="UP000187609">
    <property type="component" value="Unassembled WGS sequence"/>
</dbReference>
<feature type="binding site" evidence="5">
    <location>
        <position position="693"/>
    </location>
    <ligand>
        <name>Mg(2+)</name>
        <dbReference type="ChEBI" id="CHEBI:18420"/>
    </ligand>
</feature>
<dbReference type="FunFam" id="3.40.50.300:FF:000720">
    <property type="entry name" value="Guanine nucleotide-binding protein G(k) subunit alpha"/>
    <property type="match status" value="1"/>
</dbReference>
<dbReference type="GO" id="GO:0050832">
    <property type="term" value="P:defense response to fungus"/>
    <property type="evidence" value="ECO:0007669"/>
    <property type="project" value="EnsemblPlants"/>
</dbReference>
<feature type="binding site" evidence="5">
    <location>
        <position position="524"/>
    </location>
    <ligand>
        <name>Mg(2+)</name>
        <dbReference type="ChEBI" id="CHEBI:18420"/>
    </ligand>
</feature>
<feature type="binding site" evidence="4">
    <location>
        <begin position="800"/>
        <end position="803"/>
    </location>
    <ligand>
        <name>GTP</name>
        <dbReference type="ChEBI" id="CHEBI:37565"/>
    </ligand>
</feature>
<evidence type="ECO:0000313" key="8">
    <source>
        <dbReference type="Proteomes" id="UP000187609"/>
    </source>
</evidence>
<dbReference type="FunFam" id="1.10.400.10:FF:000013">
    <property type="entry name" value="Extra-large guanine nucleotide-binding protein 2"/>
    <property type="match status" value="1"/>
</dbReference>
<dbReference type="SMART" id="SM00275">
    <property type="entry name" value="G_alpha"/>
    <property type="match status" value="1"/>
</dbReference>
<dbReference type="EMBL" id="MJEQ01037183">
    <property type="protein sequence ID" value="OIT07187.1"/>
    <property type="molecule type" value="Genomic_DNA"/>
</dbReference>
<dbReference type="GO" id="GO:0007186">
    <property type="term" value="P:G protein-coupled receptor signaling pathway"/>
    <property type="evidence" value="ECO:0007669"/>
    <property type="project" value="InterPro"/>
</dbReference>
<dbReference type="InterPro" id="IPR053057">
    <property type="entry name" value="XLG_GTP-binding"/>
</dbReference>
<dbReference type="OrthoDB" id="5817230at2759"/>
<evidence type="ECO:0000256" key="5">
    <source>
        <dbReference type="PIRSR" id="PIRSR601019-2"/>
    </source>
</evidence>
<dbReference type="InterPro" id="IPR027417">
    <property type="entry name" value="P-loop_NTPase"/>
</dbReference>
<dbReference type="STRING" id="49451.A0A1J6J8P5"/>
<dbReference type="GO" id="GO:0003924">
    <property type="term" value="F:GTPase activity"/>
    <property type="evidence" value="ECO:0007669"/>
    <property type="project" value="EnsemblPlants"/>
</dbReference>
<dbReference type="PROSITE" id="PS51882">
    <property type="entry name" value="G_ALPHA"/>
    <property type="match status" value="1"/>
</dbReference>
<dbReference type="GeneID" id="109231722"/>
<name>A0A1J6J8P5_NICAT</name>
<evidence type="ECO:0000256" key="4">
    <source>
        <dbReference type="PIRSR" id="PIRSR601019-1"/>
    </source>
</evidence>
<dbReference type="CDD" id="cd00066">
    <property type="entry name" value="G-alpha"/>
    <property type="match status" value="1"/>
</dbReference>
<dbReference type="InterPro" id="IPR011025">
    <property type="entry name" value="GproteinA_insert"/>
</dbReference>
<keyword evidence="8" id="KW-1185">Reference proteome</keyword>
<gene>
    <name evidence="7" type="primary">XLG1_1</name>
    <name evidence="7" type="ORF">A4A49_08096</name>
</gene>
<keyword evidence="1 4" id="KW-0547">Nucleotide-binding</keyword>
<dbReference type="SUPFAM" id="SSF52540">
    <property type="entry name" value="P-loop containing nucleoside triphosphate hydrolases"/>
    <property type="match status" value="1"/>
</dbReference>
<dbReference type="Gene3D" id="3.40.50.300">
    <property type="entry name" value="P-loop containing nucleotide triphosphate hydrolases"/>
    <property type="match status" value="1"/>
</dbReference>
<dbReference type="GO" id="GO:0005634">
    <property type="term" value="C:nucleus"/>
    <property type="evidence" value="ECO:0007669"/>
    <property type="project" value="EnsemblPlants"/>
</dbReference>
<dbReference type="GO" id="GO:0046872">
    <property type="term" value="F:metal ion binding"/>
    <property type="evidence" value="ECO:0007669"/>
    <property type="project" value="UniProtKB-KW"/>
</dbReference>
<comment type="caution">
    <text evidence="7">The sequence shown here is derived from an EMBL/GenBank/DDBJ whole genome shotgun (WGS) entry which is preliminary data.</text>
</comment>
<evidence type="ECO:0000313" key="7">
    <source>
        <dbReference type="EMBL" id="OIT07187.1"/>
    </source>
</evidence>
<dbReference type="GO" id="GO:0034052">
    <property type="term" value="P:positive regulation of plant-type hypersensitive response"/>
    <property type="evidence" value="ECO:0007669"/>
    <property type="project" value="EnsemblPlants"/>
</dbReference>
<dbReference type="GO" id="GO:0071944">
    <property type="term" value="C:cell periphery"/>
    <property type="evidence" value="ECO:0007669"/>
    <property type="project" value="EnsemblPlants"/>
</dbReference>
<dbReference type="GO" id="GO:0042742">
    <property type="term" value="P:defense response to bacterium"/>
    <property type="evidence" value="ECO:0007669"/>
    <property type="project" value="EnsemblPlants"/>
</dbReference>
<dbReference type="PANTHER" id="PTHR36486:SF4">
    <property type="entry name" value="PH DOMAIN-CONTAINING PROTEIN"/>
    <property type="match status" value="1"/>
</dbReference>
<dbReference type="KEGG" id="nau:109231722"/>
<proteinExistence type="predicted"/>
<dbReference type="InterPro" id="IPR001019">
    <property type="entry name" value="Gprotein_alpha_su"/>
</dbReference>
<dbReference type="GO" id="GO:0005525">
    <property type="term" value="F:GTP binding"/>
    <property type="evidence" value="ECO:0007669"/>
    <property type="project" value="UniProtKB-KW"/>
</dbReference>
<evidence type="ECO:0000256" key="2">
    <source>
        <dbReference type="ARBA" id="ARBA00023134"/>
    </source>
</evidence>
<dbReference type="Pfam" id="PF00503">
    <property type="entry name" value="G-alpha"/>
    <property type="match status" value="1"/>
</dbReference>
<feature type="region of interest" description="Disordered" evidence="6">
    <location>
        <begin position="146"/>
        <end position="165"/>
    </location>
</feature>
<evidence type="ECO:0000256" key="1">
    <source>
        <dbReference type="ARBA" id="ARBA00022741"/>
    </source>
</evidence>
<dbReference type="GO" id="GO:0031683">
    <property type="term" value="F:G-protein beta/gamma-subunit complex binding"/>
    <property type="evidence" value="ECO:0007669"/>
    <property type="project" value="InterPro"/>
</dbReference>
<keyword evidence="3" id="KW-0807">Transducer</keyword>
<dbReference type="SUPFAM" id="SSF47895">
    <property type="entry name" value="Transducin (alpha subunit), insertion domain"/>
    <property type="match status" value="1"/>
</dbReference>
<evidence type="ECO:0000256" key="6">
    <source>
        <dbReference type="SAM" id="MobiDB-lite"/>
    </source>
</evidence>
<protein>
    <submittedName>
        <fullName evidence="7">Extra-large guanine nucleotide-binding protein 1</fullName>
    </submittedName>
</protein>
<sequence length="920" mass="103930">MAAILKSFFPVTSSKKEDKDEEFDVEYSFAEEYSGPPVSYDIPQVVPVDVSRIPTASVVATAIYRIPTASVVATAIMLNRNLSLPVIEPIVRSDHQLVKNQKSKELDLGSVVSSVYVDNGDSTLESEYVENDHAYRVSDGIESSGTLGFSDSHDRSRELSGSSDVEDLVDECNEEVRFVSHPNPAGIESEEPILSSSDFSSDYADEADVNQGSRTAVVNFHEIQSRDVTTYSDDEEHGMFPEKPFVSSDSNKCCRCHKGSRFTDKEVCLVCGAKYCINCVLRAMGAMPEGRKCITCVGYGINESKRDSLGKCSTMLKRLLSKWQMDEIVKLEKSCQSNQLPPHLVIVNGKRLSLRELVDLQSCEHPPKKLKPGKYWYDKVSGFWGKEGHKPWQIISPQLNVGDQIKRDASKGNTDIVINNREITQVELLMLKMAGINCEGSICLWLSADGSCQEEGMNNVIGKLWEKTTHKLFCSALRLPTPPVCANSSGVEVGSGLDVGDSCSADKKKLYKLLLAGCDQSGTSTMFKQAKIIYHVPFSEEEHQNITYTIQSNLYRYIAILLEGRERFEEEYRLEMRKKQLDEPGPSVLPDLIEEENIYSISPRLKNFSDWLLQAMMLGNLEVIFPAATREYAAVVEELWKHKAFQATYQRRNELETLPRVANYFLDHAVEISKADYNPSDMDKLYAEGITSSNGVACMEFSFSNPSQHSYMEAVDQNSSSMRYQLIRVHASCVGKNCKWLEMFEDVDLLIFCVSLTEYTEYLEDYDGVCTNKMMESKKLFENIVSHPAFARKHCLLLLNKFDILEEIIERAPLSECEWFQEFNPVISRHPNSNTSNNNPSLAQRAYHYIAMKFKRLYSSITERKLYVSSLTALEADSVDEALKYSREILKWDEEKHKVMRDWTTESAEASTTLDASITT</sequence>
<keyword evidence="2 4" id="KW-0342">GTP-binding</keyword>
<keyword evidence="5" id="KW-0479">Metal-binding</keyword>
<dbReference type="OMA" id="CTNKMME"/>